<dbReference type="InterPro" id="IPR020537">
    <property type="entry name" value="ATP_synth_F0_csu_DDCD_BS"/>
</dbReference>
<protein>
    <submittedName>
        <fullName evidence="3">Uncharacterized protein</fullName>
    </submittedName>
</protein>
<organism evidence="3 4">
    <name type="scientific">Candidatus Mycoplasma haematobovis</name>
    <dbReference type="NCBI Taxonomy" id="432608"/>
    <lineage>
        <taxon>Bacteria</taxon>
        <taxon>Bacillati</taxon>
        <taxon>Mycoplasmatota</taxon>
        <taxon>Mollicutes</taxon>
        <taxon>Mycoplasmataceae</taxon>
        <taxon>Mycoplasma</taxon>
    </lineage>
</organism>
<comment type="caution">
    <text evidence="3">The sequence shown here is derived from an EMBL/GenBank/DDBJ whole genome shotgun (WGS) entry which is preliminary data.</text>
</comment>
<dbReference type="RefSeq" id="WP_187150595.1">
    <property type="nucleotide sequence ID" value="NZ_LWUJ01000013.1"/>
</dbReference>
<name>A0A1A9QCA4_9MOLU</name>
<dbReference type="STRING" id="432608.A6V39_04815"/>
<keyword evidence="4" id="KW-1185">Reference proteome</keyword>
<keyword evidence="2" id="KW-0812">Transmembrane</keyword>
<sequence length="85" mass="9462">MFSIVLLSSSEEWKWVGIVFVFILSFVFAISSGYIRGKGIATLARNPRSEDLVFKKYMIISTICDYSVFFSPILGIFLALLAAGV</sequence>
<dbReference type="AlphaFoldDB" id="A0A1A9QCA4"/>
<evidence type="ECO:0000313" key="3">
    <source>
        <dbReference type="EMBL" id="OAL09868.1"/>
    </source>
</evidence>
<dbReference type="PROSITE" id="PS00605">
    <property type="entry name" value="ATPASE_C"/>
    <property type="match status" value="1"/>
</dbReference>
<keyword evidence="2" id="KW-1133">Transmembrane helix</keyword>
<comment type="similarity">
    <text evidence="1">Belongs to the ATPase C chain family.</text>
</comment>
<dbReference type="InterPro" id="IPR035921">
    <property type="entry name" value="F/V-ATP_Csub_sf"/>
</dbReference>
<evidence type="ECO:0000256" key="2">
    <source>
        <dbReference type="SAM" id="Phobius"/>
    </source>
</evidence>
<accession>A0A1A9QCA4</accession>
<reference evidence="4" key="1">
    <citation type="submission" date="2016-04" db="EMBL/GenBank/DDBJ databases">
        <authorList>
            <person name="Quiroz-Castaneda R.E."/>
            <person name="Martinez-Ocampo F."/>
        </authorList>
    </citation>
    <scope>NUCLEOTIDE SEQUENCE [LARGE SCALE GENOMIC DNA]</scope>
    <source>
        <strain evidence="4">INIFAP01</strain>
    </source>
</reference>
<feature type="transmembrane region" description="Helical" evidence="2">
    <location>
        <begin position="15"/>
        <end position="36"/>
    </location>
</feature>
<dbReference type="Proteomes" id="UP000077623">
    <property type="component" value="Unassembled WGS sequence"/>
</dbReference>
<feature type="transmembrane region" description="Helical" evidence="2">
    <location>
        <begin position="57"/>
        <end position="83"/>
    </location>
</feature>
<dbReference type="EMBL" id="LWUJ01000013">
    <property type="protein sequence ID" value="OAL09868.1"/>
    <property type="molecule type" value="Genomic_DNA"/>
</dbReference>
<evidence type="ECO:0000313" key="4">
    <source>
        <dbReference type="Proteomes" id="UP000077623"/>
    </source>
</evidence>
<evidence type="ECO:0000256" key="1">
    <source>
        <dbReference type="ARBA" id="ARBA00006704"/>
    </source>
</evidence>
<dbReference type="SUPFAM" id="SSF81333">
    <property type="entry name" value="F1F0 ATP synthase subunit C"/>
    <property type="match status" value="1"/>
</dbReference>
<keyword evidence="2" id="KW-0472">Membrane</keyword>
<proteinExistence type="inferred from homology"/>
<gene>
    <name evidence="3" type="ORF">A6V39_04815</name>
</gene>